<dbReference type="OrthoDB" id="5867801at2759"/>
<evidence type="ECO:0000313" key="1">
    <source>
        <dbReference type="EMBL" id="KIH45387.1"/>
    </source>
</evidence>
<dbReference type="AlphaFoldDB" id="A0A0C2C6Z1"/>
<organism evidence="1 2">
    <name type="scientific">Ancylostoma duodenale</name>
    <dbReference type="NCBI Taxonomy" id="51022"/>
    <lineage>
        <taxon>Eukaryota</taxon>
        <taxon>Metazoa</taxon>
        <taxon>Ecdysozoa</taxon>
        <taxon>Nematoda</taxon>
        <taxon>Chromadorea</taxon>
        <taxon>Rhabditida</taxon>
        <taxon>Rhabditina</taxon>
        <taxon>Rhabditomorpha</taxon>
        <taxon>Strongyloidea</taxon>
        <taxon>Ancylostomatidae</taxon>
        <taxon>Ancylostomatinae</taxon>
        <taxon>Ancylostoma</taxon>
    </lineage>
</organism>
<sequence>MKMKERYDKQNNVDMRELPKVGDRVYVKLPREKYSQKFPKLHNEWGGPYRVIETSENSALLAHIYDDVEPIRIQHDVLIIIPKEVREAPTQTKTKRVKRRAKQNMSLRTNVVSCRATVDHDGDTSPLGMFFTCSGRTREDGINYQFTCTIKEKKFKDVTNVNDDTIGELRFHTIYERARLISIYETEKNEDRRRFLMKDEKYKLITIDGMQKAFTFYKKYCDHVFRAIALHDGSRLNLPHDGGTGIPTEQLNDLNNEGVSFAK</sequence>
<dbReference type="Proteomes" id="UP000054047">
    <property type="component" value="Unassembled WGS sequence"/>
</dbReference>
<dbReference type="EMBL" id="KN772701">
    <property type="protein sequence ID" value="KIH45387.1"/>
    <property type="molecule type" value="Genomic_DNA"/>
</dbReference>
<reference evidence="1 2" key="1">
    <citation type="submission" date="2013-12" db="EMBL/GenBank/DDBJ databases">
        <title>Draft genome of the parsitic nematode Ancylostoma duodenale.</title>
        <authorList>
            <person name="Mitreva M."/>
        </authorList>
    </citation>
    <scope>NUCLEOTIDE SEQUENCE [LARGE SCALE GENOMIC DNA]</scope>
    <source>
        <strain evidence="1 2">Zhejiang</strain>
    </source>
</reference>
<protein>
    <submittedName>
        <fullName evidence="1">Uncharacterized protein</fullName>
    </submittedName>
</protein>
<gene>
    <name evidence="1" type="ORF">ANCDUO_24572</name>
</gene>
<accession>A0A0C2C6Z1</accession>
<proteinExistence type="predicted"/>
<feature type="non-terminal residue" evidence="1">
    <location>
        <position position="263"/>
    </location>
</feature>
<keyword evidence="2" id="KW-1185">Reference proteome</keyword>
<evidence type="ECO:0000313" key="2">
    <source>
        <dbReference type="Proteomes" id="UP000054047"/>
    </source>
</evidence>
<name>A0A0C2C6Z1_9BILA</name>